<dbReference type="InterPro" id="IPR045644">
    <property type="entry name" value="DUF6404"/>
</dbReference>
<dbReference type="EMBL" id="FLRB01000005">
    <property type="protein sequence ID" value="SBT19962.1"/>
    <property type="molecule type" value="Genomic_DNA"/>
</dbReference>
<sequence>MSSFKERLEKAHAELQAQGVWLSNYKPPMFSLLRMLGIKVPPPYYIGFHLNAIIAFWYFALIIFLVMYFGILGSSDTFQTAMDKALLWGFVYGIGMAVFYTIRRRKLSLSDWSSL</sequence>
<gene>
    <name evidence="2" type="ORF">MGA5115_01752</name>
    <name evidence="3" type="ORF">MGA5116_00545</name>
</gene>
<protein>
    <submittedName>
        <fullName evidence="2">Uncharacterized protein</fullName>
    </submittedName>
</protein>
<proteinExistence type="predicted"/>
<reference evidence="3 4" key="1">
    <citation type="submission" date="2016-06" db="EMBL/GenBank/DDBJ databases">
        <authorList>
            <person name="Rodrigo-Torres L."/>
            <person name="Arahal D.R."/>
        </authorList>
    </citation>
    <scope>NUCLEOTIDE SEQUENCE [LARGE SCALE GENOMIC DNA]</scope>
    <source>
        <strain evidence="3 4">CECT 5116</strain>
    </source>
</reference>
<keyword evidence="1" id="KW-1133">Transmembrane helix</keyword>
<evidence type="ECO:0000313" key="5">
    <source>
        <dbReference type="Proteomes" id="UP000092871"/>
    </source>
</evidence>
<organism evidence="2 5">
    <name type="scientific">Marinomonas gallaica</name>
    <dbReference type="NCBI Taxonomy" id="1806667"/>
    <lineage>
        <taxon>Bacteria</taxon>
        <taxon>Pseudomonadati</taxon>
        <taxon>Pseudomonadota</taxon>
        <taxon>Gammaproteobacteria</taxon>
        <taxon>Oceanospirillales</taxon>
        <taxon>Oceanospirillaceae</taxon>
        <taxon>Marinomonas</taxon>
    </lineage>
</organism>
<evidence type="ECO:0000313" key="2">
    <source>
        <dbReference type="EMBL" id="SBT17636.1"/>
    </source>
</evidence>
<feature type="transmembrane region" description="Helical" evidence="1">
    <location>
        <begin position="44"/>
        <end position="73"/>
    </location>
</feature>
<reference evidence="2 5" key="2">
    <citation type="submission" date="2016-06" db="EMBL/GenBank/DDBJ databases">
        <authorList>
            <person name="Kjaerup R.B."/>
            <person name="Dalgaard T.S."/>
            <person name="Juul-Madsen H.R."/>
        </authorList>
    </citation>
    <scope>NUCLEOTIDE SEQUENCE [LARGE SCALE GENOMIC DNA]</scope>
    <source>
        <strain evidence="2 5">CECT 5115</strain>
    </source>
</reference>
<dbReference type="AlphaFoldDB" id="A0A1C3JR98"/>
<evidence type="ECO:0000313" key="3">
    <source>
        <dbReference type="EMBL" id="SBT19962.1"/>
    </source>
</evidence>
<keyword evidence="1" id="KW-0472">Membrane</keyword>
<evidence type="ECO:0000256" key="1">
    <source>
        <dbReference type="SAM" id="Phobius"/>
    </source>
</evidence>
<evidence type="ECO:0000313" key="4">
    <source>
        <dbReference type="Proteomes" id="UP000092840"/>
    </source>
</evidence>
<dbReference type="Proteomes" id="UP000092840">
    <property type="component" value="Unassembled WGS sequence"/>
</dbReference>
<dbReference type="OrthoDB" id="7870117at2"/>
<feature type="transmembrane region" description="Helical" evidence="1">
    <location>
        <begin position="85"/>
        <end position="102"/>
    </location>
</feature>
<accession>A0A1C3JR98</accession>
<name>A0A1C3JR98_9GAMM</name>
<dbReference type="RefSeq" id="WP_067035007.1">
    <property type="nucleotide sequence ID" value="NZ_CP187511.1"/>
</dbReference>
<keyword evidence="4" id="KW-1185">Reference proteome</keyword>
<dbReference type="EMBL" id="FLRA01000012">
    <property type="protein sequence ID" value="SBT17636.1"/>
    <property type="molecule type" value="Genomic_DNA"/>
</dbReference>
<dbReference type="Pfam" id="PF19942">
    <property type="entry name" value="DUF6404"/>
    <property type="match status" value="1"/>
</dbReference>
<keyword evidence="1" id="KW-0812">Transmembrane</keyword>
<dbReference type="Proteomes" id="UP000092871">
    <property type="component" value="Unassembled WGS sequence"/>
</dbReference>